<evidence type="ECO:0000313" key="10">
    <source>
        <dbReference type="Proteomes" id="UP000228906"/>
    </source>
</evidence>
<keyword evidence="4 5" id="KW-0472">Membrane</keyword>
<dbReference type="AlphaFoldDB" id="A0A2H0V0K8"/>
<evidence type="ECO:0000256" key="2">
    <source>
        <dbReference type="ARBA" id="ARBA00022692"/>
    </source>
</evidence>
<dbReference type="InterPro" id="IPR007267">
    <property type="entry name" value="GtrA_DPMS_TM"/>
</dbReference>
<evidence type="ECO:0000256" key="3">
    <source>
        <dbReference type="ARBA" id="ARBA00022989"/>
    </source>
</evidence>
<evidence type="ECO:0000256" key="1">
    <source>
        <dbReference type="ARBA" id="ARBA00004141"/>
    </source>
</evidence>
<keyword evidence="2 5" id="KW-0812">Transmembrane</keyword>
<gene>
    <name evidence="9" type="ORF">COU03_00050</name>
</gene>
<dbReference type="Gene3D" id="3.40.50.2000">
    <property type="entry name" value="Glycogen Phosphorylase B"/>
    <property type="match status" value="2"/>
</dbReference>
<feature type="transmembrane region" description="Helical" evidence="5">
    <location>
        <begin position="105"/>
        <end position="125"/>
    </location>
</feature>
<organism evidence="9 10">
    <name type="scientific">bacterium (Candidatus Gribaldobacteria) CG10_big_fil_rev_8_21_14_0_10_41_12</name>
    <dbReference type="NCBI Taxonomy" id="2014277"/>
    <lineage>
        <taxon>Bacteria</taxon>
        <taxon>Candidatus Gribaldobacteria</taxon>
    </lineage>
</organism>
<dbReference type="GO" id="GO:0016757">
    <property type="term" value="F:glycosyltransferase activity"/>
    <property type="evidence" value="ECO:0007669"/>
    <property type="project" value="InterPro"/>
</dbReference>
<comment type="subcellular location">
    <subcellularLocation>
        <location evidence="1">Membrane</location>
        <topology evidence="1">Multi-pass membrane protein</topology>
    </subcellularLocation>
</comment>
<dbReference type="GO" id="GO:0000271">
    <property type="term" value="P:polysaccharide biosynthetic process"/>
    <property type="evidence" value="ECO:0007669"/>
    <property type="project" value="InterPro"/>
</dbReference>
<evidence type="ECO:0008006" key="11">
    <source>
        <dbReference type="Google" id="ProtNLM"/>
    </source>
</evidence>
<evidence type="ECO:0000259" key="8">
    <source>
        <dbReference type="Pfam" id="PF13439"/>
    </source>
</evidence>
<evidence type="ECO:0000256" key="5">
    <source>
        <dbReference type="SAM" id="Phobius"/>
    </source>
</evidence>
<feature type="domain" description="Glycosyltransferase subfamily 4-like N-terminal" evidence="8">
    <location>
        <begin position="154"/>
        <end position="323"/>
    </location>
</feature>
<dbReference type="CDD" id="cd03801">
    <property type="entry name" value="GT4_PimA-like"/>
    <property type="match status" value="1"/>
</dbReference>
<evidence type="ECO:0000313" key="9">
    <source>
        <dbReference type="EMBL" id="PIR91870.1"/>
    </source>
</evidence>
<dbReference type="PANTHER" id="PTHR45947">
    <property type="entry name" value="SULFOQUINOVOSYL TRANSFERASE SQD2"/>
    <property type="match status" value="1"/>
</dbReference>
<name>A0A2H0V0K8_9BACT</name>
<dbReference type="PANTHER" id="PTHR45947:SF3">
    <property type="entry name" value="SULFOQUINOVOSYL TRANSFERASE SQD2"/>
    <property type="match status" value="1"/>
</dbReference>
<dbReference type="EMBL" id="PFAV01000001">
    <property type="protein sequence ID" value="PIR91870.1"/>
    <property type="molecule type" value="Genomic_DNA"/>
</dbReference>
<feature type="transmembrane region" description="Helical" evidence="5">
    <location>
        <begin position="12"/>
        <end position="33"/>
    </location>
</feature>
<proteinExistence type="predicted"/>
<comment type="caution">
    <text evidence="9">The sequence shown here is derived from an EMBL/GenBank/DDBJ whole genome shotgun (WGS) entry which is preliminary data.</text>
</comment>
<protein>
    <recommendedName>
        <fullName evidence="11">GtrA-like protein domain-containing protein</fullName>
    </recommendedName>
</protein>
<evidence type="ECO:0000259" key="7">
    <source>
        <dbReference type="Pfam" id="PF04138"/>
    </source>
</evidence>
<feature type="transmembrane region" description="Helical" evidence="5">
    <location>
        <begin position="39"/>
        <end position="59"/>
    </location>
</feature>
<dbReference type="Proteomes" id="UP000228906">
    <property type="component" value="Unassembled WGS sequence"/>
</dbReference>
<evidence type="ECO:0000256" key="4">
    <source>
        <dbReference type="ARBA" id="ARBA00023136"/>
    </source>
</evidence>
<dbReference type="Pfam" id="PF00534">
    <property type="entry name" value="Glycos_transf_1"/>
    <property type="match status" value="1"/>
</dbReference>
<sequence>MIMDLLLKYKRIIKYLIAGGAGAFTNLALLYVLTEFFGIWYLFSTSLAFIVSFFVSFFLQKFWTFRDGNKEIIYRQMAVYFGVALTNLGLNGLLMYSLVDGLKVWYMLAQIIASALIAVESYLVYKFFIFNNQPAGETANLKVLIATGIYPPDIGGPATYAEKLSRELKKLGCAVKIIAYGESGFDEKEEAVFVSRKKNIISRYLIFFRQCWKLSQWADIVYTLDLMSAGLPATLAAKLRGKKVVFRTGGDFLWEKAYHNGWTKAFLSQYYQEEKTAREKFLIYFCRWLLKKIDFIIFSTRLQAEIYSKYYGVAPLKTKILANALPAIKVQADSRFKDSIVFAGRLIGLKNLERLIKAFVKIKQAKINLLLFGNGPEEKKLQQLIIDLGATAKVKLKGVVEHKVLMGIISGCRFFILPSLTEISPNLILECISLAKPVVLTKENGLDREITKQLLTVDPLVEEDIREKVEYLLDDNNLSAYASRLQKFNSLWREWSLVAREHLEIFKNVYGQ</sequence>
<dbReference type="InterPro" id="IPR001296">
    <property type="entry name" value="Glyco_trans_1"/>
</dbReference>
<dbReference type="InterPro" id="IPR050194">
    <property type="entry name" value="Glycosyltransferase_grp1"/>
</dbReference>
<accession>A0A2H0V0K8</accession>
<keyword evidence="3 5" id="KW-1133">Transmembrane helix</keyword>
<evidence type="ECO:0000259" key="6">
    <source>
        <dbReference type="Pfam" id="PF00534"/>
    </source>
</evidence>
<dbReference type="Pfam" id="PF04138">
    <property type="entry name" value="GtrA_DPMS_TM"/>
    <property type="match status" value="1"/>
</dbReference>
<reference evidence="10" key="1">
    <citation type="submission" date="2017-09" db="EMBL/GenBank/DDBJ databases">
        <title>Depth-based differentiation of microbial function through sediment-hosted aquifers and enrichment of novel symbionts in the deep terrestrial subsurface.</title>
        <authorList>
            <person name="Probst A.J."/>
            <person name="Ladd B."/>
            <person name="Jarett J.K."/>
            <person name="Geller-Mcgrath D.E."/>
            <person name="Sieber C.M.K."/>
            <person name="Emerson J.B."/>
            <person name="Anantharaman K."/>
            <person name="Thomas B.C."/>
            <person name="Malmstrom R."/>
            <person name="Stieglmeier M."/>
            <person name="Klingl A."/>
            <person name="Woyke T."/>
            <person name="Ryan C.M."/>
            <person name="Banfield J.F."/>
        </authorList>
    </citation>
    <scope>NUCLEOTIDE SEQUENCE [LARGE SCALE GENOMIC DNA]</scope>
</reference>
<feature type="transmembrane region" description="Helical" evidence="5">
    <location>
        <begin position="79"/>
        <end position="99"/>
    </location>
</feature>
<dbReference type="GO" id="GO:0016020">
    <property type="term" value="C:membrane"/>
    <property type="evidence" value="ECO:0007669"/>
    <property type="project" value="UniProtKB-SubCell"/>
</dbReference>
<feature type="domain" description="GtrA/DPMS transmembrane" evidence="7">
    <location>
        <begin position="14"/>
        <end position="130"/>
    </location>
</feature>
<dbReference type="InterPro" id="IPR028098">
    <property type="entry name" value="Glyco_trans_4-like_N"/>
</dbReference>
<dbReference type="SUPFAM" id="SSF53756">
    <property type="entry name" value="UDP-Glycosyltransferase/glycogen phosphorylase"/>
    <property type="match status" value="1"/>
</dbReference>
<dbReference type="Pfam" id="PF13439">
    <property type="entry name" value="Glyco_transf_4"/>
    <property type="match status" value="1"/>
</dbReference>
<feature type="domain" description="Glycosyl transferase family 1" evidence="6">
    <location>
        <begin position="339"/>
        <end position="481"/>
    </location>
</feature>